<keyword evidence="3" id="KW-1185">Reference proteome</keyword>
<feature type="region of interest" description="Disordered" evidence="1">
    <location>
        <begin position="1"/>
        <end position="49"/>
    </location>
</feature>
<accession>K1WL34</accession>
<dbReference type="InParanoid" id="K1WL34"/>
<name>K1WL34_MARBU</name>
<dbReference type="HOGENOM" id="CLU_014991_3_1_1"/>
<gene>
    <name evidence="2" type="ORF">MBM_08926</name>
</gene>
<sequence>MQSIDPRGSENIQRASGTSARAQTTRTPAPADPLSRFAEPPLMLPNDPGTRNTFEALNEDTSDLGFNLDSLPYLKLENHTKARLIIEDFLDIKSKGLRDYELYMLEKENEKLRRQNNAIARDFDDLRNLTITKDVQQRKKRIEEATRHKEELEAAKAARQSSRRSSRDSLSSLIFDLVRSKPKAKIKPTEERENRKGSEWNKHGRRRGGHGSPTKREENGPPKDLRFGNEPLKDLGQDLERGYEPLGGPRPNRPLTSTPFSTRVIAKHTYGILRAFNDDRDDFFELRAADLHLRAKELALFARSFLKELNECFEKLAKELKGIQSSLRLGLKDDKSLADKLYSACKNVLKTTIARINLASTFTAAVANIRRAIGFATESIQPLKSESYRPSKASRAYASFSEPFDQSQHSSQHSSQTSSKADSDDLEDEYECFIQGCQYGGEHFKGSSLVNQGSRATKHASLSLSQVKGPSQPACKPSI</sequence>
<feature type="compositionally biased region" description="Basic and acidic residues" evidence="1">
    <location>
        <begin position="136"/>
        <end position="156"/>
    </location>
</feature>
<feature type="region of interest" description="Disordered" evidence="1">
    <location>
        <begin position="181"/>
        <end position="258"/>
    </location>
</feature>
<feature type="compositionally biased region" description="Polar residues" evidence="1">
    <location>
        <begin position="459"/>
        <end position="469"/>
    </location>
</feature>
<dbReference type="AlphaFoldDB" id="K1WL34"/>
<feature type="region of interest" description="Disordered" evidence="1">
    <location>
        <begin position="459"/>
        <end position="479"/>
    </location>
</feature>
<dbReference type="OrthoDB" id="3563642at2759"/>
<proteinExistence type="predicted"/>
<reference evidence="2 3" key="1">
    <citation type="journal article" date="2012" name="BMC Genomics">
        <title>Sequencing the genome of Marssonina brunnea reveals fungus-poplar co-evolution.</title>
        <authorList>
            <person name="Zhu S."/>
            <person name="Cao Y.-Z."/>
            <person name="Jiang C."/>
            <person name="Tan B.-Y."/>
            <person name="Wang Z."/>
            <person name="Feng S."/>
            <person name="Zhang L."/>
            <person name="Su X.-H."/>
            <person name="Brejova B."/>
            <person name="Vinar T."/>
            <person name="Xu M."/>
            <person name="Wang M.-X."/>
            <person name="Zhang S.-G."/>
            <person name="Huang M.-R."/>
            <person name="Wu R."/>
            <person name="Zhou Y."/>
        </authorList>
    </citation>
    <scope>NUCLEOTIDE SEQUENCE [LARGE SCALE GENOMIC DNA]</scope>
    <source>
        <strain evidence="2 3">MB_m1</strain>
    </source>
</reference>
<evidence type="ECO:0000313" key="3">
    <source>
        <dbReference type="Proteomes" id="UP000006753"/>
    </source>
</evidence>
<dbReference type="EMBL" id="JH921453">
    <property type="protein sequence ID" value="EKD12972.1"/>
    <property type="molecule type" value="Genomic_DNA"/>
</dbReference>
<feature type="compositionally biased region" description="Low complexity" evidence="1">
    <location>
        <begin position="18"/>
        <end position="29"/>
    </location>
</feature>
<evidence type="ECO:0000256" key="1">
    <source>
        <dbReference type="SAM" id="MobiDB-lite"/>
    </source>
</evidence>
<organism evidence="2 3">
    <name type="scientific">Marssonina brunnea f. sp. multigermtubi (strain MB_m1)</name>
    <name type="common">Marssonina leaf spot fungus</name>
    <dbReference type="NCBI Taxonomy" id="1072389"/>
    <lineage>
        <taxon>Eukaryota</taxon>
        <taxon>Fungi</taxon>
        <taxon>Dikarya</taxon>
        <taxon>Ascomycota</taxon>
        <taxon>Pezizomycotina</taxon>
        <taxon>Leotiomycetes</taxon>
        <taxon>Helotiales</taxon>
        <taxon>Drepanopezizaceae</taxon>
        <taxon>Drepanopeziza</taxon>
    </lineage>
</organism>
<dbReference type="KEGG" id="mbe:MBM_08926"/>
<feature type="compositionally biased region" description="Basic and acidic residues" evidence="1">
    <location>
        <begin position="214"/>
        <end position="243"/>
    </location>
</feature>
<protein>
    <submittedName>
        <fullName evidence="2">Uncharacterized protein</fullName>
    </submittedName>
</protein>
<evidence type="ECO:0000313" key="2">
    <source>
        <dbReference type="EMBL" id="EKD12972.1"/>
    </source>
</evidence>
<feature type="compositionally biased region" description="Basic and acidic residues" evidence="1">
    <location>
        <begin position="187"/>
        <end position="202"/>
    </location>
</feature>
<dbReference type="Proteomes" id="UP000006753">
    <property type="component" value="Unassembled WGS sequence"/>
</dbReference>
<feature type="region of interest" description="Disordered" evidence="1">
    <location>
        <begin position="136"/>
        <end position="167"/>
    </location>
</feature>